<accession>A0ABU5HCH7</accession>
<dbReference type="SMART" id="SM00091">
    <property type="entry name" value="PAS"/>
    <property type="match status" value="2"/>
</dbReference>
<keyword evidence="3 6" id="KW-0597">Phosphoprotein</keyword>
<comment type="catalytic activity">
    <reaction evidence="1">
        <text>ATP + protein L-histidine = ADP + protein N-phospho-L-histidine.</text>
        <dbReference type="EC" id="2.7.13.3"/>
    </reaction>
</comment>
<feature type="region of interest" description="Disordered" evidence="7">
    <location>
        <begin position="1"/>
        <end position="37"/>
    </location>
</feature>
<keyword evidence="12" id="KW-0547">Nucleotide-binding</keyword>
<dbReference type="InterPro" id="IPR000014">
    <property type="entry name" value="PAS"/>
</dbReference>
<dbReference type="PROSITE" id="PS50113">
    <property type="entry name" value="PAC"/>
    <property type="match status" value="2"/>
</dbReference>
<keyword evidence="5" id="KW-0418">Kinase</keyword>
<dbReference type="PROSITE" id="PS50110">
    <property type="entry name" value="RESPONSE_REGULATORY"/>
    <property type="match status" value="1"/>
</dbReference>
<dbReference type="InterPro" id="IPR003661">
    <property type="entry name" value="HisK_dim/P_dom"/>
</dbReference>
<evidence type="ECO:0000259" key="11">
    <source>
        <dbReference type="PROSITE" id="PS50113"/>
    </source>
</evidence>
<dbReference type="EMBL" id="JAXIVS010000011">
    <property type="protein sequence ID" value="MDY7230533.1"/>
    <property type="molecule type" value="Genomic_DNA"/>
</dbReference>
<dbReference type="SUPFAM" id="SSF55785">
    <property type="entry name" value="PYP-like sensor domain (PAS domain)"/>
    <property type="match status" value="2"/>
</dbReference>
<dbReference type="PANTHER" id="PTHR43047">
    <property type="entry name" value="TWO-COMPONENT HISTIDINE PROTEIN KINASE"/>
    <property type="match status" value="1"/>
</dbReference>
<feature type="domain" description="Response regulatory" evidence="9">
    <location>
        <begin position="569"/>
        <end position="685"/>
    </location>
</feature>
<dbReference type="InterPro" id="IPR035965">
    <property type="entry name" value="PAS-like_dom_sf"/>
</dbReference>
<evidence type="ECO:0000259" key="9">
    <source>
        <dbReference type="PROSITE" id="PS50110"/>
    </source>
</evidence>
<dbReference type="Gene3D" id="1.10.287.130">
    <property type="match status" value="1"/>
</dbReference>
<keyword evidence="12" id="KW-0067">ATP-binding</keyword>
<dbReference type="CDD" id="cd00082">
    <property type="entry name" value="HisKA"/>
    <property type="match status" value="1"/>
</dbReference>
<evidence type="ECO:0000259" key="8">
    <source>
        <dbReference type="PROSITE" id="PS50109"/>
    </source>
</evidence>
<reference evidence="12 13" key="1">
    <citation type="submission" date="2023-12" db="EMBL/GenBank/DDBJ databases">
        <title>the genome sequence of Hyalangium sp. s54d21.</title>
        <authorList>
            <person name="Zhang X."/>
        </authorList>
    </citation>
    <scope>NUCLEOTIDE SEQUENCE [LARGE SCALE GENOMIC DNA]</scope>
    <source>
        <strain evidence="13">s54d21</strain>
    </source>
</reference>
<dbReference type="SMART" id="SM00387">
    <property type="entry name" value="HATPase_c"/>
    <property type="match status" value="1"/>
</dbReference>
<dbReference type="EC" id="2.7.13.3" evidence="2"/>
<dbReference type="Pfam" id="PF02518">
    <property type="entry name" value="HATPase_c"/>
    <property type="match status" value="1"/>
</dbReference>
<dbReference type="SUPFAM" id="SSF55874">
    <property type="entry name" value="ATPase domain of HSP90 chaperone/DNA topoisomerase II/histidine kinase"/>
    <property type="match status" value="1"/>
</dbReference>
<dbReference type="Proteomes" id="UP001291309">
    <property type="component" value="Unassembled WGS sequence"/>
</dbReference>
<dbReference type="Gene3D" id="3.40.50.2300">
    <property type="match status" value="1"/>
</dbReference>
<proteinExistence type="predicted"/>
<evidence type="ECO:0000256" key="3">
    <source>
        <dbReference type="ARBA" id="ARBA00022553"/>
    </source>
</evidence>
<dbReference type="PRINTS" id="PR00344">
    <property type="entry name" value="BCTRLSENSOR"/>
</dbReference>
<name>A0ABU5HCH7_9BACT</name>
<gene>
    <name evidence="12" type="ORF">SYV04_29330</name>
</gene>
<evidence type="ECO:0000256" key="4">
    <source>
        <dbReference type="ARBA" id="ARBA00022679"/>
    </source>
</evidence>
<dbReference type="Pfam" id="PF00989">
    <property type="entry name" value="PAS"/>
    <property type="match status" value="1"/>
</dbReference>
<dbReference type="PROSITE" id="PS50109">
    <property type="entry name" value="HIS_KIN"/>
    <property type="match status" value="1"/>
</dbReference>
<dbReference type="InterPro" id="IPR036890">
    <property type="entry name" value="HATPase_C_sf"/>
</dbReference>
<dbReference type="InterPro" id="IPR011006">
    <property type="entry name" value="CheY-like_superfamily"/>
</dbReference>
<dbReference type="CDD" id="cd00156">
    <property type="entry name" value="REC"/>
    <property type="match status" value="1"/>
</dbReference>
<feature type="domain" description="PAC" evidence="11">
    <location>
        <begin position="254"/>
        <end position="304"/>
    </location>
</feature>
<protein>
    <recommendedName>
        <fullName evidence="2">histidine kinase</fullName>
        <ecNumber evidence="2">2.7.13.3</ecNumber>
    </recommendedName>
</protein>
<dbReference type="SMART" id="SM00388">
    <property type="entry name" value="HisKA"/>
    <property type="match status" value="1"/>
</dbReference>
<comment type="caution">
    <text evidence="12">The sequence shown here is derived from an EMBL/GenBank/DDBJ whole genome shotgun (WGS) entry which is preliminary data.</text>
</comment>
<dbReference type="Pfam" id="PF00072">
    <property type="entry name" value="Response_reg"/>
    <property type="match status" value="1"/>
</dbReference>
<dbReference type="InterPro" id="IPR005467">
    <property type="entry name" value="His_kinase_dom"/>
</dbReference>
<dbReference type="Gene3D" id="3.30.565.10">
    <property type="entry name" value="Histidine kinase-like ATPase, C-terminal domain"/>
    <property type="match status" value="1"/>
</dbReference>
<feature type="domain" description="Histidine kinase" evidence="8">
    <location>
        <begin position="317"/>
        <end position="550"/>
    </location>
</feature>
<evidence type="ECO:0000313" key="12">
    <source>
        <dbReference type="EMBL" id="MDY7230533.1"/>
    </source>
</evidence>
<evidence type="ECO:0000259" key="10">
    <source>
        <dbReference type="PROSITE" id="PS50112"/>
    </source>
</evidence>
<feature type="compositionally biased region" description="Pro residues" evidence="7">
    <location>
        <begin position="1"/>
        <end position="12"/>
    </location>
</feature>
<dbReference type="SUPFAM" id="SSF52172">
    <property type="entry name" value="CheY-like"/>
    <property type="match status" value="1"/>
</dbReference>
<dbReference type="InterPro" id="IPR036097">
    <property type="entry name" value="HisK_dim/P_sf"/>
</dbReference>
<dbReference type="PROSITE" id="PS50112">
    <property type="entry name" value="PAS"/>
    <property type="match status" value="1"/>
</dbReference>
<evidence type="ECO:0000256" key="7">
    <source>
        <dbReference type="SAM" id="MobiDB-lite"/>
    </source>
</evidence>
<evidence type="ECO:0000256" key="1">
    <source>
        <dbReference type="ARBA" id="ARBA00000085"/>
    </source>
</evidence>
<organism evidence="12 13">
    <name type="scientific">Hyalangium rubrum</name>
    <dbReference type="NCBI Taxonomy" id="3103134"/>
    <lineage>
        <taxon>Bacteria</taxon>
        <taxon>Pseudomonadati</taxon>
        <taxon>Myxococcota</taxon>
        <taxon>Myxococcia</taxon>
        <taxon>Myxococcales</taxon>
        <taxon>Cystobacterineae</taxon>
        <taxon>Archangiaceae</taxon>
        <taxon>Hyalangium</taxon>
    </lineage>
</organism>
<dbReference type="InterPro" id="IPR000700">
    <property type="entry name" value="PAS-assoc_C"/>
</dbReference>
<feature type="domain" description="PAC" evidence="11">
    <location>
        <begin position="129"/>
        <end position="179"/>
    </location>
</feature>
<dbReference type="InterPro" id="IPR004358">
    <property type="entry name" value="Sig_transdc_His_kin-like_C"/>
</dbReference>
<dbReference type="CDD" id="cd00130">
    <property type="entry name" value="PAS"/>
    <property type="match status" value="1"/>
</dbReference>
<feature type="domain" description="PAS" evidence="10">
    <location>
        <begin position="180"/>
        <end position="250"/>
    </location>
</feature>
<dbReference type="SMART" id="SM00448">
    <property type="entry name" value="REC"/>
    <property type="match status" value="1"/>
</dbReference>
<dbReference type="Gene3D" id="3.30.450.20">
    <property type="entry name" value="PAS domain"/>
    <property type="match status" value="2"/>
</dbReference>
<dbReference type="InterPro" id="IPR001789">
    <property type="entry name" value="Sig_transdc_resp-reg_receiver"/>
</dbReference>
<dbReference type="Pfam" id="PF13188">
    <property type="entry name" value="PAS_8"/>
    <property type="match status" value="1"/>
</dbReference>
<dbReference type="NCBIfam" id="TIGR00229">
    <property type="entry name" value="sensory_box"/>
    <property type="match status" value="1"/>
</dbReference>
<evidence type="ECO:0000256" key="5">
    <source>
        <dbReference type="ARBA" id="ARBA00022777"/>
    </source>
</evidence>
<keyword evidence="13" id="KW-1185">Reference proteome</keyword>
<evidence type="ECO:0000256" key="2">
    <source>
        <dbReference type="ARBA" id="ARBA00012438"/>
    </source>
</evidence>
<feature type="modified residue" description="4-aspartylphosphate" evidence="6">
    <location>
        <position position="618"/>
    </location>
</feature>
<keyword evidence="4" id="KW-0808">Transferase</keyword>
<dbReference type="InterPro" id="IPR003594">
    <property type="entry name" value="HATPase_dom"/>
</dbReference>
<feature type="compositionally biased region" description="Basic and acidic residues" evidence="7">
    <location>
        <begin position="13"/>
        <end position="31"/>
    </location>
</feature>
<evidence type="ECO:0000313" key="13">
    <source>
        <dbReference type="Proteomes" id="UP001291309"/>
    </source>
</evidence>
<evidence type="ECO:0000256" key="6">
    <source>
        <dbReference type="PROSITE-ProRule" id="PRU00169"/>
    </source>
</evidence>
<dbReference type="PANTHER" id="PTHR43047:SF72">
    <property type="entry name" value="OSMOSENSING HISTIDINE PROTEIN KINASE SLN1"/>
    <property type="match status" value="1"/>
</dbReference>
<dbReference type="InterPro" id="IPR013767">
    <property type="entry name" value="PAS_fold"/>
</dbReference>
<sequence length="687" mass="76201">MAHPPSDPPLEPPPREQRAGDREDPRSDAPHPPRSPFNILEETAFEAAQPWRLSDDLPLGLYLVDARSGRVLYANPRFFQLWHIEPLEESCRRGEGLHATVLQHCLPAVADGESFLRRYASLGDDVSLEPREDEVVLSDGRTLQRFCSAIRDAHGTAGCWLNVFKDVTDRKRTQHALQRTELNFRKLIESAPEGICVHRNQRYVYVNPAMLTSLRYERASDLIGRHVLELIHPDDREMVTQRVKNIIATGQPAPPQQMRSLRSDGTWFYSETVALALEFDGEPSVLVLGRDITERKQVEAQLLQADRMVMMGTLAAGVGHEINNPLTYVLSNLVLAGEEVDQLTQELEQHAPALAAARGWRSRLNELKELLTEAHSGADRVRTIVRDLKVLSRQGEERRTAVDVREVIEFSIKMSLHEVRSRARLVKQYEPVPAVYADGARLGQVFLNLLVNAAQAIPEGNAQGSEIAVRVRHDASGRVAVEVSDTGTGIAPEVLPRIFEPFYTTKPVGAGTGLGLSICHSIVRDMGGELTVRTELGRGSTFTVLLPAVPSAPLAKAPSPAPLEKRRAHILVIDDEPGVGRAVARMLGPQHTATVVDSGQQALERLLAGESFDAIFCDLMMPGVSGMDLYERLGELRPELTSRFIFMTGGTYTPRARTFLATIPNGWLEKPFDAQQLLRLLAQTLRD</sequence>
<dbReference type="SUPFAM" id="SSF47384">
    <property type="entry name" value="Homodimeric domain of signal transducing histidine kinase"/>
    <property type="match status" value="1"/>
</dbReference>
<dbReference type="RefSeq" id="WP_321549252.1">
    <property type="nucleotide sequence ID" value="NZ_JAXIVS010000011.1"/>
</dbReference>
<dbReference type="GO" id="GO:0005524">
    <property type="term" value="F:ATP binding"/>
    <property type="evidence" value="ECO:0007669"/>
    <property type="project" value="UniProtKB-KW"/>
</dbReference>